<gene>
    <name evidence="9" type="ORF">DFR50_104154</name>
</gene>
<dbReference type="EC" id="5.1.3.3" evidence="5"/>
<dbReference type="SUPFAM" id="SSF74650">
    <property type="entry name" value="Galactose mutarotase-like"/>
    <property type="match status" value="1"/>
</dbReference>
<dbReference type="GO" id="GO:0004034">
    <property type="term" value="F:aldose 1-epimerase activity"/>
    <property type="evidence" value="ECO:0007669"/>
    <property type="project" value="UniProtKB-EC"/>
</dbReference>
<feature type="active site" description="Proton donor" evidence="6">
    <location>
        <position position="174"/>
    </location>
</feature>
<sequence length="335" mass="35911">MTKSEFGRIDGTPVYEVAIGSEAGASAKILTWGAVLRDLVVPVAGASQRVTLGLDTIEDYVAHSPSFGAVPGRYANRIANGRFALDGVDYALERKPGDKHTLHGGPHGFGKRVWTLVDADAASVTLSLDSPDGDAGFPGALRAICVYRMLEPATLRVELTATADRPTVVNLTQHGYFNLDGSPDILDHEVTLFADFYTPSDAELIPTGEIRSVAGGAYDFRTPRTVRNPDGTTYDTNFVAVRPLGPDGLAPIARVRSPRNGLTLSLHSNQPGVQFYDAAKLDVPVPGLGGARYGAHAGLCLEPQAFPDSPNRRHFTDTVLRPGADYRHVSEFRFA</sequence>
<dbReference type="OrthoDB" id="9779408at2"/>
<dbReference type="GO" id="GO:0006006">
    <property type="term" value="P:glucose metabolic process"/>
    <property type="evidence" value="ECO:0007669"/>
    <property type="project" value="TreeGrafter"/>
</dbReference>
<feature type="active site" description="Proton acceptor" evidence="6">
    <location>
        <position position="302"/>
    </location>
</feature>
<feature type="binding site" evidence="8">
    <location>
        <begin position="76"/>
        <end position="77"/>
    </location>
    <ligand>
        <name>beta-D-galactose</name>
        <dbReference type="ChEBI" id="CHEBI:27667"/>
    </ligand>
</feature>
<dbReference type="Pfam" id="PF01263">
    <property type="entry name" value="Aldose_epim"/>
    <property type="match status" value="1"/>
</dbReference>
<dbReference type="Gene3D" id="2.70.98.10">
    <property type="match status" value="1"/>
</dbReference>
<evidence type="ECO:0000256" key="4">
    <source>
        <dbReference type="ARBA" id="ARBA00023277"/>
    </source>
</evidence>
<evidence type="ECO:0000256" key="2">
    <source>
        <dbReference type="ARBA" id="ARBA00006206"/>
    </source>
</evidence>
<keyword evidence="10" id="KW-1185">Reference proteome</keyword>
<evidence type="ECO:0000256" key="7">
    <source>
        <dbReference type="PIRSR" id="PIRSR005096-2"/>
    </source>
</evidence>
<comment type="pathway">
    <text evidence="1 5">Carbohydrate metabolism; hexose metabolism.</text>
</comment>
<evidence type="ECO:0000256" key="5">
    <source>
        <dbReference type="PIRNR" id="PIRNR005096"/>
    </source>
</evidence>
<evidence type="ECO:0000256" key="3">
    <source>
        <dbReference type="ARBA" id="ARBA00023235"/>
    </source>
</evidence>
<comment type="caution">
    <text evidence="9">The sequence shown here is derived from an EMBL/GenBank/DDBJ whole genome shotgun (WGS) entry which is preliminary data.</text>
</comment>
<keyword evidence="3 5" id="KW-0413">Isomerase</keyword>
<accession>A0A366FRU1</accession>
<dbReference type="PANTHER" id="PTHR10091:SF49">
    <property type="entry name" value="ALDOSE 1-EPIMERASE"/>
    <property type="match status" value="1"/>
</dbReference>
<evidence type="ECO:0000313" key="10">
    <source>
        <dbReference type="Proteomes" id="UP000253529"/>
    </source>
</evidence>
<dbReference type="PIRSF" id="PIRSF005096">
    <property type="entry name" value="GALM"/>
    <property type="match status" value="1"/>
</dbReference>
<dbReference type="GO" id="GO:0033499">
    <property type="term" value="P:galactose catabolic process via UDP-galactose, Leloir pathway"/>
    <property type="evidence" value="ECO:0007669"/>
    <property type="project" value="TreeGrafter"/>
</dbReference>
<proteinExistence type="inferred from homology"/>
<dbReference type="Proteomes" id="UP000253529">
    <property type="component" value="Unassembled WGS sequence"/>
</dbReference>
<evidence type="ECO:0000256" key="6">
    <source>
        <dbReference type="PIRSR" id="PIRSR005096-1"/>
    </source>
</evidence>
<dbReference type="InterPro" id="IPR008183">
    <property type="entry name" value="Aldose_1/G6P_1-epimerase"/>
</dbReference>
<dbReference type="InterPro" id="IPR015443">
    <property type="entry name" value="Aldose_1-epimerase"/>
</dbReference>
<dbReference type="EMBL" id="QNRK01000004">
    <property type="protein sequence ID" value="RBP16876.1"/>
    <property type="molecule type" value="Genomic_DNA"/>
</dbReference>
<dbReference type="CDD" id="cd09019">
    <property type="entry name" value="galactose_mutarotase_like"/>
    <property type="match status" value="1"/>
</dbReference>
<evidence type="ECO:0000256" key="1">
    <source>
        <dbReference type="ARBA" id="ARBA00005028"/>
    </source>
</evidence>
<dbReference type="AlphaFoldDB" id="A0A366FRU1"/>
<dbReference type="InterPro" id="IPR011013">
    <property type="entry name" value="Gal_mutarotase_sf_dom"/>
</dbReference>
<comment type="similarity">
    <text evidence="2 5">Belongs to the aldose epimerase family.</text>
</comment>
<organism evidence="9 10">
    <name type="scientific">Roseiarcus fermentans</name>
    <dbReference type="NCBI Taxonomy" id="1473586"/>
    <lineage>
        <taxon>Bacteria</taxon>
        <taxon>Pseudomonadati</taxon>
        <taxon>Pseudomonadota</taxon>
        <taxon>Alphaproteobacteria</taxon>
        <taxon>Hyphomicrobiales</taxon>
        <taxon>Roseiarcaceae</taxon>
        <taxon>Roseiarcus</taxon>
    </lineage>
</organism>
<keyword evidence="4 5" id="KW-0119">Carbohydrate metabolism</keyword>
<reference evidence="9 10" key="1">
    <citation type="submission" date="2018-06" db="EMBL/GenBank/DDBJ databases">
        <title>Genomic Encyclopedia of Type Strains, Phase IV (KMG-IV): sequencing the most valuable type-strain genomes for metagenomic binning, comparative biology and taxonomic classification.</title>
        <authorList>
            <person name="Goeker M."/>
        </authorList>
    </citation>
    <scope>NUCLEOTIDE SEQUENCE [LARGE SCALE GENOMIC DNA]</scope>
    <source>
        <strain evidence="9 10">DSM 24875</strain>
    </source>
</reference>
<dbReference type="NCBIfam" id="NF008277">
    <property type="entry name" value="PRK11055.1"/>
    <property type="match status" value="1"/>
</dbReference>
<dbReference type="InterPro" id="IPR047215">
    <property type="entry name" value="Galactose_mutarotase-like"/>
</dbReference>
<dbReference type="InterPro" id="IPR014718">
    <property type="entry name" value="GH-type_carb-bd"/>
</dbReference>
<protein>
    <recommendedName>
        <fullName evidence="5">Aldose 1-epimerase</fullName>
        <ecNumber evidence="5">5.1.3.3</ecNumber>
    </recommendedName>
</protein>
<dbReference type="UniPathway" id="UPA00242"/>
<comment type="catalytic activity">
    <reaction evidence="5">
        <text>alpha-D-glucose = beta-D-glucose</text>
        <dbReference type="Rhea" id="RHEA:10264"/>
        <dbReference type="ChEBI" id="CHEBI:15903"/>
        <dbReference type="ChEBI" id="CHEBI:17925"/>
        <dbReference type="EC" id="5.1.3.3"/>
    </reaction>
</comment>
<feature type="binding site" evidence="8">
    <location>
        <begin position="174"/>
        <end position="176"/>
    </location>
    <ligand>
        <name>beta-D-galactose</name>
        <dbReference type="ChEBI" id="CHEBI:27667"/>
    </ligand>
</feature>
<dbReference type="PANTHER" id="PTHR10091">
    <property type="entry name" value="ALDOSE-1-EPIMERASE"/>
    <property type="match status" value="1"/>
</dbReference>
<name>A0A366FRU1_9HYPH</name>
<feature type="binding site" evidence="7">
    <location>
        <position position="235"/>
    </location>
    <ligand>
        <name>beta-D-galactose</name>
        <dbReference type="ChEBI" id="CHEBI:27667"/>
    </ligand>
</feature>
<evidence type="ECO:0000256" key="8">
    <source>
        <dbReference type="PIRSR" id="PIRSR005096-3"/>
    </source>
</evidence>
<dbReference type="GO" id="GO:0030246">
    <property type="term" value="F:carbohydrate binding"/>
    <property type="evidence" value="ECO:0007669"/>
    <property type="project" value="InterPro"/>
</dbReference>
<dbReference type="RefSeq" id="WP_113888109.1">
    <property type="nucleotide sequence ID" value="NZ_QNRK01000004.1"/>
</dbReference>
<evidence type="ECO:0000313" key="9">
    <source>
        <dbReference type="EMBL" id="RBP16876.1"/>
    </source>
</evidence>